<proteinExistence type="predicted"/>
<keyword evidence="2" id="KW-1185">Reference proteome</keyword>
<sequence>MALSQLGMTFTTFLFHRWNQRICPRIVRSPSVRRGLVHTLSKLPIFVNPLPCYQDGEMACIRGSH</sequence>
<name>A0A2P6NGY2_9EUKA</name>
<protein>
    <submittedName>
        <fullName evidence="1">Uncharacterized protein</fullName>
    </submittedName>
</protein>
<reference evidence="1 2" key="1">
    <citation type="journal article" date="2018" name="Genome Biol. Evol.">
        <title>Multiple Roots of Fruiting Body Formation in Amoebozoa.</title>
        <authorList>
            <person name="Hillmann F."/>
            <person name="Forbes G."/>
            <person name="Novohradska S."/>
            <person name="Ferling I."/>
            <person name="Riege K."/>
            <person name="Groth M."/>
            <person name="Westermann M."/>
            <person name="Marz M."/>
            <person name="Spaller T."/>
            <person name="Winckler T."/>
            <person name="Schaap P."/>
            <person name="Glockner G."/>
        </authorList>
    </citation>
    <scope>NUCLEOTIDE SEQUENCE [LARGE SCALE GENOMIC DNA]</scope>
    <source>
        <strain evidence="1 2">Jena</strain>
    </source>
</reference>
<dbReference type="EMBL" id="MDYQ01000087">
    <property type="protein sequence ID" value="PRP83205.1"/>
    <property type="molecule type" value="Genomic_DNA"/>
</dbReference>
<accession>A0A2P6NGY2</accession>
<dbReference type="Proteomes" id="UP000241769">
    <property type="component" value="Unassembled WGS sequence"/>
</dbReference>
<comment type="caution">
    <text evidence="1">The sequence shown here is derived from an EMBL/GenBank/DDBJ whole genome shotgun (WGS) entry which is preliminary data.</text>
</comment>
<dbReference type="AlphaFoldDB" id="A0A2P6NGY2"/>
<dbReference type="InParanoid" id="A0A2P6NGY2"/>
<gene>
    <name evidence="1" type="ORF">PROFUN_09369</name>
</gene>
<evidence type="ECO:0000313" key="1">
    <source>
        <dbReference type="EMBL" id="PRP83205.1"/>
    </source>
</evidence>
<organism evidence="1 2">
    <name type="scientific">Planoprotostelium fungivorum</name>
    <dbReference type="NCBI Taxonomy" id="1890364"/>
    <lineage>
        <taxon>Eukaryota</taxon>
        <taxon>Amoebozoa</taxon>
        <taxon>Evosea</taxon>
        <taxon>Variosea</taxon>
        <taxon>Cavosteliida</taxon>
        <taxon>Cavosteliaceae</taxon>
        <taxon>Planoprotostelium</taxon>
    </lineage>
</organism>
<evidence type="ECO:0000313" key="2">
    <source>
        <dbReference type="Proteomes" id="UP000241769"/>
    </source>
</evidence>